<evidence type="ECO:0000313" key="1">
    <source>
        <dbReference type="EMBL" id="CAF1052542.1"/>
    </source>
</evidence>
<gene>
    <name evidence="1" type="ORF">OXX778_LOCUS18897</name>
</gene>
<protein>
    <recommendedName>
        <fullName evidence="3">FLYWCH-type domain-containing protein</fullName>
    </recommendedName>
</protein>
<dbReference type="AlphaFoldDB" id="A0A814KHI0"/>
<dbReference type="EMBL" id="CAJNOC010005442">
    <property type="protein sequence ID" value="CAF1052542.1"/>
    <property type="molecule type" value="Genomic_DNA"/>
</dbReference>
<dbReference type="Proteomes" id="UP000663879">
    <property type="component" value="Unassembled WGS sequence"/>
</dbReference>
<sequence length="116" mass="13979">MTELIFIPSNHGNQWILYKQHCFYKWCTRDNGNVYWKCVFSRRRCRKWECKASITTIALNLEIKEENLNYANHPNFSSLDTRLHQCLDSVTKRSRNEYGSINSIFRDEIIRIIEED</sequence>
<proteinExistence type="predicted"/>
<evidence type="ECO:0000313" key="2">
    <source>
        <dbReference type="Proteomes" id="UP000663879"/>
    </source>
</evidence>
<keyword evidence="2" id="KW-1185">Reference proteome</keyword>
<comment type="caution">
    <text evidence="1">The sequence shown here is derived from an EMBL/GenBank/DDBJ whole genome shotgun (WGS) entry which is preliminary data.</text>
</comment>
<evidence type="ECO:0008006" key="3">
    <source>
        <dbReference type="Google" id="ProtNLM"/>
    </source>
</evidence>
<accession>A0A814KHI0</accession>
<dbReference type="Gene3D" id="2.20.25.240">
    <property type="match status" value="1"/>
</dbReference>
<organism evidence="1 2">
    <name type="scientific">Brachionus calyciflorus</name>
    <dbReference type="NCBI Taxonomy" id="104777"/>
    <lineage>
        <taxon>Eukaryota</taxon>
        <taxon>Metazoa</taxon>
        <taxon>Spiralia</taxon>
        <taxon>Gnathifera</taxon>
        <taxon>Rotifera</taxon>
        <taxon>Eurotatoria</taxon>
        <taxon>Monogononta</taxon>
        <taxon>Pseudotrocha</taxon>
        <taxon>Ploima</taxon>
        <taxon>Brachionidae</taxon>
        <taxon>Brachionus</taxon>
    </lineage>
</organism>
<dbReference type="OrthoDB" id="6159439at2759"/>
<reference evidence="1" key="1">
    <citation type="submission" date="2021-02" db="EMBL/GenBank/DDBJ databases">
        <authorList>
            <person name="Nowell W R."/>
        </authorList>
    </citation>
    <scope>NUCLEOTIDE SEQUENCE</scope>
    <source>
        <strain evidence="1">Ploen Becks lab</strain>
    </source>
</reference>
<name>A0A814KHI0_9BILA</name>